<proteinExistence type="predicted"/>
<feature type="compositionally biased region" description="Low complexity" evidence="1">
    <location>
        <begin position="171"/>
        <end position="185"/>
    </location>
</feature>
<protein>
    <submittedName>
        <fullName evidence="3">Uncharacterized protein</fullName>
    </submittedName>
</protein>
<reference evidence="3" key="1">
    <citation type="submission" date="2021-10" db="EMBL/GenBank/DDBJ databases">
        <title>De novo Genome Assembly of Clathrus columnatus (Basidiomycota, Fungi) Using Illumina and Nanopore Sequence Data.</title>
        <authorList>
            <person name="Ogiso-Tanaka E."/>
            <person name="Itagaki H."/>
            <person name="Hosoya T."/>
            <person name="Hosaka K."/>
        </authorList>
    </citation>
    <scope>NUCLEOTIDE SEQUENCE</scope>
    <source>
        <strain evidence="3">MO-923</strain>
    </source>
</reference>
<feature type="signal peptide" evidence="2">
    <location>
        <begin position="1"/>
        <end position="15"/>
    </location>
</feature>
<evidence type="ECO:0000256" key="1">
    <source>
        <dbReference type="SAM" id="MobiDB-lite"/>
    </source>
</evidence>
<evidence type="ECO:0000313" key="4">
    <source>
        <dbReference type="Proteomes" id="UP001050691"/>
    </source>
</evidence>
<comment type="caution">
    <text evidence="3">The sequence shown here is derived from an EMBL/GenBank/DDBJ whole genome shotgun (WGS) entry which is preliminary data.</text>
</comment>
<gene>
    <name evidence="3" type="ORF">Clacol_009684</name>
</gene>
<sequence length="371" mass="36446">MRTFAFLSLLAVVLAAPTYLPPAPGTGSVANVVAPVTTNGYVGGWAGTKGAVNADASAANANVYGNNVGNNVLNGNTVNVASPAGTTVKNVKPIDASSNVDPKKVPSTVAYNNASPRVIPYAAPRDNVYPTQADCEDTDSSSSSPSDPASNSNSGNIPAKTDSNNTPAGVDTTSTPSTTDATNAPSGVNAPSAPDVKTPSTPNSDILPTAADVTSVPSNVDTSKTPASDGTSGYTQPKVGTPAVPAGANTPSLDAPGIAQIISTRAPGVDALVVAQGVLKALVDLCTKAGVDAKAAIANAGINYNNILNNVGNGNTVNIASGGTTTVTQVIGGIVAVVKASISAGVPAQVLAGNIQGTCDNYGHGGHASGY</sequence>
<feature type="compositionally biased region" description="Low complexity" evidence="1">
    <location>
        <begin position="140"/>
        <end position="154"/>
    </location>
</feature>
<feature type="chain" id="PRO_5043439307" evidence="2">
    <location>
        <begin position="16"/>
        <end position="371"/>
    </location>
</feature>
<keyword evidence="4" id="KW-1185">Reference proteome</keyword>
<evidence type="ECO:0000256" key="2">
    <source>
        <dbReference type="SAM" id="SignalP"/>
    </source>
</evidence>
<accession>A0AAV5API0</accession>
<keyword evidence="2" id="KW-0732">Signal</keyword>
<evidence type="ECO:0000313" key="3">
    <source>
        <dbReference type="EMBL" id="GJJ15408.1"/>
    </source>
</evidence>
<feature type="region of interest" description="Disordered" evidence="1">
    <location>
        <begin position="121"/>
        <end position="246"/>
    </location>
</feature>
<organism evidence="3 4">
    <name type="scientific">Clathrus columnatus</name>
    <dbReference type="NCBI Taxonomy" id="1419009"/>
    <lineage>
        <taxon>Eukaryota</taxon>
        <taxon>Fungi</taxon>
        <taxon>Dikarya</taxon>
        <taxon>Basidiomycota</taxon>
        <taxon>Agaricomycotina</taxon>
        <taxon>Agaricomycetes</taxon>
        <taxon>Phallomycetidae</taxon>
        <taxon>Phallales</taxon>
        <taxon>Clathraceae</taxon>
        <taxon>Clathrus</taxon>
    </lineage>
</organism>
<dbReference type="Proteomes" id="UP001050691">
    <property type="component" value="Unassembled WGS sequence"/>
</dbReference>
<name>A0AAV5API0_9AGAM</name>
<dbReference type="AlphaFoldDB" id="A0AAV5API0"/>
<dbReference type="EMBL" id="BPWL01000011">
    <property type="protein sequence ID" value="GJJ15408.1"/>
    <property type="molecule type" value="Genomic_DNA"/>
</dbReference>
<feature type="compositionally biased region" description="Polar residues" evidence="1">
    <location>
        <begin position="215"/>
        <end position="235"/>
    </location>
</feature>